<evidence type="ECO:0000256" key="1">
    <source>
        <dbReference type="SAM" id="Phobius"/>
    </source>
</evidence>
<dbReference type="PANTHER" id="PTHR42709:SF2">
    <property type="entry name" value="INNER MEMBRANE PROTEIN YOHD"/>
    <property type="match status" value="1"/>
</dbReference>
<dbReference type="Pfam" id="PF09335">
    <property type="entry name" value="VTT_dom"/>
    <property type="match status" value="1"/>
</dbReference>
<feature type="transmembrane region" description="Helical" evidence="1">
    <location>
        <begin position="12"/>
        <end position="34"/>
    </location>
</feature>
<dbReference type="RefSeq" id="WP_150042679.1">
    <property type="nucleotide sequence ID" value="NZ_OW485601.1"/>
</dbReference>
<keyword evidence="1" id="KW-0472">Membrane</keyword>
<evidence type="ECO:0000313" key="3">
    <source>
        <dbReference type="EMBL" id="KAA5610302.1"/>
    </source>
</evidence>
<dbReference type="AlphaFoldDB" id="A0A5M6IPT8"/>
<feature type="transmembrane region" description="Helical" evidence="1">
    <location>
        <begin position="159"/>
        <end position="180"/>
    </location>
</feature>
<dbReference type="GO" id="GO:0005886">
    <property type="term" value="C:plasma membrane"/>
    <property type="evidence" value="ECO:0007669"/>
    <property type="project" value="TreeGrafter"/>
</dbReference>
<dbReference type="EMBL" id="VWPK01000035">
    <property type="protein sequence ID" value="KAA5610302.1"/>
    <property type="molecule type" value="Genomic_DNA"/>
</dbReference>
<dbReference type="InterPro" id="IPR032816">
    <property type="entry name" value="VTT_dom"/>
</dbReference>
<feature type="transmembrane region" description="Helical" evidence="1">
    <location>
        <begin position="46"/>
        <end position="65"/>
    </location>
</feature>
<organism evidence="3 4">
    <name type="scientific">Rhodovastum atsumiense</name>
    <dbReference type="NCBI Taxonomy" id="504468"/>
    <lineage>
        <taxon>Bacteria</taxon>
        <taxon>Pseudomonadati</taxon>
        <taxon>Pseudomonadota</taxon>
        <taxon>Alphaproteobacteria</taxon>
        <taxon>Acetobacterales</taxon>
        <taxon>Acetobacteraceae</taxon>
        <taxon>Rhodovastum</taxon>
    </lineage>
</organism>
<reference evidence="3 4" key="1">
    <citation type="submission" date="2019-09" db="EMBL/GenBank/DDBJ databases">
        <title>Genome sequence of Rhodovastum atsumiense, a diverse member of the Acetobacteraceae family of non-sulfur purple photosynthetic bacteria.</title>
        <authorList>
            <person name="Meyer T."/>
            <person name="Kyndt J."/>
        </authorList>
    </citation>
    <scope>NUCLEOTIDE SEQUENCE [LARGE SCALE GENOMIC DNA]</scope>
    <source>
        <strain evidence="3 4">DSM 21279</strain>
    </source>
</reference>
<keyword evidence="1" id="KW-1133">Transmembrane helix</keyword>
<name>A0A5M6IPT8_9PROT</name>
<evidence type="ECO:0000313" key="4">
    <source>
        <dbReference type="Proteomes" id="UP000325255"/>
    </source>
</evidence>
<feature type="domain" description="VTT" evidence="2">
    <location>
        <begin position="30"/>
        <end position="146"/>
    </location>
</feature>
<gene>
    <name evidence="3" type="ORF">F1189_20185</name>
</gene>
<comment type="caution">
    <text evidence="3">The sequence shown here is derived from an EMBL/GenBank/DDBJ whole genome shotgun (WGS) entry which is preliminary data.</text>
</comment>
<dbReference type="OrthoDB" id="948134at2"/>
<feature type="transmembrane region" description="Helical" evidence="1">
    <location>
        <begin position="126"/>
        <end position="147"/>
    </location>
</feature>
<keyword evidence="1" id="KW-0812">Transmembrane</keyword>
<sequence>MSVGHLITEYGALFYPIIGVWTFFEGETCVLVAGAAARAGMLDIRILTATAWIGSFLGDQLWFYLSRRYGVRLLNRFPRAKPKLAAATRLLDRHAVLFILTYRFLYGIRNVASVAVGLSGISWPRFAMLNFLASGVWAVLFAGAGYLAGMTMKHMIGEAFHTISIALVVIAALAGIILYWRSRRRVALATAPAPTATADRSVTVSQA</sequence>
<dbReference type="Proteomes" id="UP000325255">
    <property type="component" value="Unassembled WGS sequence"/>
</dbReference>
<proteinExistence type="predicted"/>
<dbReference type="InterPro" id="IPR051311">
    <property type="entry name" value="DedA_domain"/>
</dbReference>
<keyword evidence="4" id="KW-1185">Reference proteome</keyword>
<dbReference type="PANTHER" id="PTHR42709">
    <property type="entry name" value="ALKALINE PHOSPHATASE LIKE PROTEIN"/>
    <property type="match status" value="1"/>
</dbReference>
<protein>
    <submittedName>
        <fullName evidence="3">DedA family protein</fullName>
    </submittedName>
</protein>
<accession>A0A5M6IPT8</accession>
<evidence type="ECO:0000259" key="2">
    <source>
        <dbReference type="Pfam" id="PF09335"/>
    </source>
</evidence>